<dbReference type="RefSeq" id="WP_039674642.1">
    <property type="nucleotide sequence ID" value="NZ_CP065689.1"/>
</dbReference>
<organism evidence="3 4">
    <name type="scientific">Corynebacterium minutissimum</name>
    <dbReference type="NCBI Taxonomy" id="38301"/>
    <lineage>
        <taxon>Bacteria</taxon>
        <taxon>Bacillati</taxon>
        <taxon>Actinomycetota</taxon>
        <taxon>Actinomycetes</taxon>
        <taxon>Mycobacteriales</taxon>
        <taxon>Corynebacteriaceae</taxon>
        <taxon>Corynebacterium</taxon>
    </lineage>
</organism>
<feature type="transmembrane region" description="Helical" evidence="1">
    <location>
        <begin position="46"/>
        <end position="73"/>
    </location>
</feature>
<evidence type="ECO:0000313" key="5">
    <source>
        <dbReference type="Proteomes" id="UP000594905"/>
    </source>
</evidence>
<keyword evidence="1" id="KW-1133">Transmembrane helix</keyword>
<keyword evidence="5" id="KW-1185">Reference proteome</keyword>
<proteinExistence type="predicted"/>
<evidence type="ECO:0000256" key="1">
    <source>
        <dbReference type="SAM" id="Phobius"/>
    </source>
</evidence>
<protein>
    <submittedName>
        <fullName evidence="3">Uncharacterized protein</fullName>
    </submittedName>
</protein>
<sequence length="160" mass="17235">MDATNSPSVKPRSNSRIALLVVWIVAALVSIPVVLALKFVSGNAGWYAVMLMLGGVVPLGVWMLIGFLPLFILRDYDSNLAWAWTGLAMVFTGFIIGCANLPDFGDIGPSAVPAWWFGNEDAATITGMLFLGISAVGHVLWLVSCIVYAVKSHRQQPPVF</sequence>
<dbReference type="KEGG" id="cmin:NCTC10288_01639"/>
<dbReference type="Proteomes" id="UP000594905">
    <property type="component" value="Chromosome"/>
</dbReference>
<dbReference type="EMBL" id="CP065689">
    <property type="protein sequence ID" value="QPS58569.1"/>
    <property type="molecule type" value="Genomic_DNA"/>
</dbReference>
<dbReference type="STRING" id="38301.NX84_05480"/>
<keyword evidence="1" id="KW-0472">Membrane</keyword>
<evidence type="ECO:0000313" key="2">
    <source>
        <dbReference type="EMBL" id="QPS58569.1"/>
    </source>
</evidence>
<feature type="transmembrane region" description="Helical" evidence="1">
    <location>
        <begin position="122"/>
        <end position="150"/>
    </location>
</feature>
<dbReference type="EMBL" id="LS483460">
    <property type="protein sequence ID" value="SQI00329.1"/>
    <property type="molecule type" value="Genomic_DNA"/>
</dbReference>
<evidence type="ECO:0000313" key="3">
    <source>
        <dbReference type="EMBL" id="SQI00329.1"/>
    </source>
</evidence>
<evidence type="ECO:0000313" key="4">
    <source>
        <dbReference type="Proteomes" id="UP000249264"/>
    </source>
</evidence>
<dbReference type="GeneID" id="70783528"/>
<dbReference type="AlphaFoldDB" id="A0A2X4REJ3"/>
<gene>
    <name evidence="2" type="ORF">I6G51_06295</name>
    <name evidence="3" type="ORF">NCTC10288_01639</name>
</gene>
<accession>A0A2X4REJ3</accession>
<keyword evidence="1" id="KW-0812">Transmembrane</keyword>
<name>A0A2X4REJ3_9CORY</name>
<reference evidence="2 5" key="2">
    <citation type="submission" date="2020-12" db="EMBL/GenBank/DDBJ databases">
        <title>FDA dAtabase for Regulatory Grade micrObial Sequences (FDA-ARGOS): Supporting development and validation of Infectious Disease Dx tests.</title>
        <authorList>
            <person name="Sproer C."/>
            <person name="Gronow S."/>
            <person name="Severitt S."/>
            <person name="Schroder I."/>
            <person name="Tallon L."/>
            <person name="Sadzewicz L."/>
            <person name="Zhao X."/>
            <person name="Boylan J."/>
            <person name="Ott S."/>
            <person name="Bowen H."/>
            <person name="Vavikolanu K."/>
            <person name="Mehta A."/>
            <person name="Aluvathingal J."/>
            <person name="Nadendla S."/>
            <person name="Lowell S."/>
            <person name="Myers T."/>
            <person name="Yan Y."/>
            <person name="Sichtig H."/>
        </authorList>
    </citation>
    <scope>NUCLEOTIDE SEQUENCE [LARGE SCALE GENOMIC DNA]</scope>
    <source>
        <strain evidence="2 5">FDAARGOS_894</strain>
    </source>
</reference>
<feature type="transmembrane region" description="Helical" evidence="1">
    <location>
        <begin position="80"/>
        <end position="102"/>
    </location>
</feature>
<dbReference type="OrthoDB" id="4419183at2"/>
<reference evidence="3 4" key="1">
    <citation type="submission" date="2018-06" db="EMBL/GenBank/DDBJ databases">
        <authorList>
            <consortium name="Pathogen Informatics"/>
            <person name="Doyle S."/>
        </authorList>
    </citation>
    <scope>NUCLEOTIDE SEQUENCE [LARGE SCALE GENOMIC DNA]</scope>
    <source>
        <strain evidence="3 4">NCTC10288</strain>
    </source>
</reference>
<dbReference type="Proteomes" id="UP000249264">
    <property type="component" value="Chromosome 1"/>
</dbReference>